<evidence type="ECO:0000256" key="8">
    <source>
        <dbReference type="ARBA" id="ARBA00022840"/>
    </source>
</evidence>
<dbReference type="CDD" id="cd00075">
    <property type="entry name" value="HATPase"/>
    <property type="match status" value="1"/>
</dbReference>
<dbReference type="InterPro" id="IPR003594">
    <property type="entry name" value="HATPase_dom"/>
</dbReference>
<dbReference type="KEGG" id="hmd:CTT34_04090"/>
<evidence type="ECO:0000256" key="10">
    <source>
        <dbReference type="ARBA" id="ARBA00023136"/>
    </source>
</evidence>
<organism evidence="14 15">
    <name type="scientific">Vreelandella aquamarina</name>
    <dbReference type="NCBI Taxonomy" id="77097"/>
    <lineage>
        <taxon>Bacteria</taxon>
        <taxon>Pseudomonadati</taxon>
        <taxon>Pseudomonadota</taxon>
        <taxon>Gammaproteobacteria</taxon>
        <taxon>Oceanospirillales</taxon>
        <taxon>Halomonadaceae</taxon>
        <taxon>Vreelandella</taxon>
    </lineage>
</organism>
<dbReference type="PANTHER" id="PTHR42878:SF7">
    <property type="entry name" value="SENSOR HISTIDINE KINASE GLRK"/>
    <property type="match status" value="1"/>
</dbReference>
<evidence type="ECO:0000256" key="1">
    <source>
        <dbReference type="ARBA" id="ARBA00000085"/>
    </source>
</evidence>
<keyword evidence="5" id="KW-0808">Transferase</keyword>
<reference evidence="14 15" key="1">
    <citation type="submission" date="2017-10" db="EMBL/GenBank/DDBJ databases">
        <title>Coral associated bacteria.</title>
        <authorList>
            <person name="Wang X."/>
        </authorList>
    </citation>
    <scope>NUCLEOTIDE SEQUENCE [LARGE SCALE GENOMIC DNA]</scope>
    <source>
        <strain evidence="14 15">SCSIO 43005</strain>
    </source>
</reference>
<evidence type="ECO:0000259" key="13">
    <source>
        <dbReference type="PROSITE" id="PS50885"/>
    </source>
</evidence>
<feature type="domain" description="Histidine kinase" evidence="12">
    <location>
        <begin position="273"/>
        <end position="490"/>
    </location>
</feature>
<dbReference type="RefSeq" id="WP_159341296.1">
    <property type="nucleotide sequence ID" value="NZ_CP024621.1"/>
</dbReference>
<dbReference type="InterPro" id="IPR005467">
    <property type="entry name" value="His_kinase_dom"/>
</dbReference>
<keyword evidence="8" id="KW-0067">ATP-binding</keyword>
<evidence type="ECO:0000256" key="11">
    <source>
        <dbReference type="SAM" id="Phobius"/>
    </source>
</evidence>
<sequence length="494" mass="54859">MLKTLYTRLSLGLFVLLLAIGLLYTVISLYTLREYSASVNQALHRDLAKNLVNDQHLVRDGQLDRSALEALFALYMTINPSLEIYLLDLEGTIRSYSADPAQINRERVSLAPIHRLLEDPSHYPVLGDDPRSQERQKVFSVTPVPSADAPEGYLYVVLRGEEYDAADQVARSAQRLTMGMWALLVSLAVAMIAGLTLFRLLTRRLRALTRLVADFESSGMRQTPTATWRDKRPVVRDEIDYLGVAFDDMATRIASQIEQLTEKDAQRRQLVAQVSHDLRTPLASMQGYIESLKLRRDRLSPDEQDRFLDIALKEGRRLSRLVDELFELAALEAREKQPMPEPFPLAELVNDVVQKHSQAAQERALTLTLSGDPALPTTYADLAMTERVLDNLISNAIAYSPAGGNIKVIVGHTDGQPEVHVQDNGPGIAPKDLPHIFEPFYRGDVSGSTRHAGLGLAIARRIMTLQGGDIQVTNLAAGGASFCLRLPAHSPRKA</sequence>
<keyword evidence="6" id="KW-0547">Nucleotide-binding</keyword>
<evidence type="ECO:0000313" key="15">
    <source>
        <dbReference type="Proteomes" id="UP000463949"/>
    </source>
</evidence>
<dbReference type="Gene3D" id="3.30.565.10">
    <property type="entry name" value="Histidine kinase-like ATPase, C-terminal domain"/>
    <property type="match status" value="1"/>
</dbReference>
<keyword evidence="7 14" id="KW-0418">Kinase</keyword>
<dbReference type="EMBL" id="CP024621">
    <property type="protein sequence ID" value="QHD48928.1"/>
    <property type="molecule type" value="Genomic_DNA"/>
</dbReference>
<keyword evidence="10 11" id="KW-0472">Membrane</keyword>
<dbReference type="AlphaFoldDB" id="A0A857GI43"/>
<comment type="subcellular location">
    <subcellularLocation>
        <location evidence="2">Membrane</location>
    </subcellularLocation>
</comment>
<dbReference type="InterPro" id="IPR036890">
    <property type="entry name" value="HATPase_C_sf"/>
</dbReference>
<comment type="catalytic activity">
    <reaction evidence="1">
        <text>ATP + protein L-histidine = ADP + protein N-phospho-L-histidine.</text>
        <dbReference type="EC" id="2.7.13.3"/>
    </reaction>
</comment>
<evidence type="ECO:0000256" key="7">
    <source>
        <dbReference type="ARBA" id="ARBA00022777"/>
    </source>
</evidence>
<feature type="domain" description="HAMP" evidence="13">
    <location>
        <begin position="199"/>
        <end position="258"/>
    </location>
</feature>
<dbReference type="GO" id="GO:0005524">
    <property type="term" value="F:ATP binding"/>
    <property type="evidence" value="ECO:0007669"/>
    <property type="project" value="UniProtKB-KW"/>
</dbReference>
<feature type="transmembrane region" description="Helical" evidence="11">
    <location>
        <begin position="178"/>
        <end position="201"/>
    </location>
</feature>
<evidence type="ECO:0000313" key="14">
    <source>
        <dbReference type="EMBL" id="QHD48928.1"/>
    </source>
</evidence>
<dbReference type="SUPFAM" id="SSF55874">
    <property type="entry name" value="ATPase domain of HSP90 chaperone/DNA topoisomerase II/histidine kinase"/>
    <property type="match status" value="1"/>
</dbReference>
<dbReference type="GO" id="GO:0007234">
    <property type="term" value="P:osmosensory signaling via phosphorelay pathway"/>
    <property type="evidence" value="ECO:0007669"/>
    <property type="project" value="TreeGrafter"/>
</dbReference>
<dbReference type="SUPFAM" id="SSF47384">
    <property type="entry name" value="Homodimeric domain of signal transducing histidine kinase"/>
    <property type="match status" value="1"/>
</dbReference>
<dbReference type="InterPro" id="IPR003661">
    <property type="entry name" value="HisK_dim/P_dom"/>
</dbReference>
<keyword evidence="9" id="KW-0902">Two-component regulatory system</keyword>
<proteinExistence type="predicted"/>
<dbReference type="PROSITE" id="PS50109">
    <property type="entry name" value="HIS_KIN"/>
    <property type="match status" value="1"/>
</dbReference>
<dbReference type="Pfam" id="PF02518">
    <property type="entry name" value="HATPase_c"/>
    <property type="match status" value="1"/>
</dbReference>
<dbReference type="Gene3D" id="6.10.340.10">
    <property type="match status" value="1"/>
</dbReference>
<dbReference type="Gene3D" id="1.10.287.130">
    <property type="match status" value="1"/>
</dbReference>
<evidence type="ECO:0000256" key="5">
    <source>
        <dbReference type="ARBA" id="ARBA00022679"/>
    </source>
</evidence>
<feature type="transmembrane region" description="Helical" evidence="11">
    <location>
        <begin position="12"/>
        <end position="32"/>
    </location>
</feature>
<dbReference type="EC" id="2.7.13.3" evidence="3"/>
<dbReference type="Pfam" id="PF00512">
    <property type="entry name" value="HisKA"/>
    <property type="match status" value="1"/>
</dbReference>
<name>A0A857GI43_9GAMM</name>
<dbReference type="FunFam" id="3.30.565.10:FF:000006">
    <property type="entry name" value="Sensor histidine kinase WalK"/>
    <property type="match status" value="1"/>
</dbReference>
<dbReference type="InterPro" id="IPR003660">
    <property type="entry name" value="HAMP_dom"/>
</dbReference>
<dbReference type="InterPro" id="IPR004358">
    <property type="entry name" value="Sig_transdc_His_kin-like_C"/>
</dbReference>
<dbReference type="GO" id="GO:0005886">
    <property type="term" value="C:plasma membrane"/>
    <property type="evidence" value="ECO:0007669"/>
    <property type="project" value="UniProtKB-ARBA"/>
</dbReference>
<dbReference type="PROSITE" id="PS50885">
    <property type="entry name" value="HAMP"/>
    <property type="match status" value="1"/>
</dbReference>
<gene>
    <name evidence="14" type="ORF">CTT34_04090</name>
</gene>
<dbReference type="CDD" id="cd00082">
    <property type="entry name" value="HisKA"/>
    <property type="match status" value="1"/>
</dbReference>
<dbReference type="PANTHER" id="PTHR42878">
    <property type="entry name" value="TWO-COMPONENT HISTIDINE KINASE"/>
    <property type="match status" value="1"/>
</dbReference>
<dbReference type="SMART" id="SM00388">
    <property type="entry name" value="HisKA"/>
    <property type="match status" value="1"/>
</dbReference>
<evidence type="ECO:0000256" key="4">
    <source>
        <dbReference type="ARBA" id="ARBA00022553"/>
    </source>
</evidence>
<dbReference type="Proteomes" id="UP000463949">
    <property type="component" value="Chromosome"/>
</dbReference>
<dbReference type="InterPro" id="IPR050351">
    <property type="entry name" value="BphY/WalK/GraS-like"/>
</dbReference>
<evidence type="ECO:0000256" key="9">
    <source>
        <dbReference type="ARBA" id="ARBA00023012"/>
    </source>
</evidence>
<dbReference type="PRINTS" id="PR00344">
    <property type="entry name" value="BCTRLSENSOR"/>
</dbReference>
<evidence type="ECO:0000256" key="2">
    <source>
        <dbReference type="ARBA" id="ARBA00004370"/>
    </source>
</evidence>
<protein>
    <recommendedName>
        <fullName evidence="3">histidine kinase</fullName>
        <ecNumber evidence="3">2.7.13.3</ecNumber>
    </recommendedName>
</protein>
<dbReference type="GO" id="GO:0000156">
    <property type="term" value="F:phosphorelay response regulator activity"/>
    <property type="evidence" value="ECO:0007669"/>
    <property type="project" value="TreeGrafter"/>
</dbReference>
<dbReference type="OrthoDB" id="9804645at2"/>
<dbReference type="FunFam" id="1.10.287.130:FF:000001">
    <property type="entry name" value="Two-component sensor histidine kinase"/>
    <property type="match status" value="1"/>
</dbReference>
<accession>A0A857GI43</accession>
<evidence type="ECO:0000259" key="12">
    <source>
        <dbReference type="PROSITE" id="PS50109"/>
    </source>
</evidence>
<dbReference type="GO" id="GO:0000155">
    <property type="term" value="F:phosphorelay sensor kinase activity"/>
    <property type="evidence" value="ECO:0007669"/>
    <property type="project" value="InterPro"/>
</dbReference>
<keyword evidence="11" id="KW-0812">Transmembrane</keyword>
<evidence type="ECO:0000256" key="3">
    <source>
        <dbReference type="ARBA" id="ARBA00012438"/>
    </source>
</evidence>
<dbReference type="GO" id="GO:0030295">
    <property type="term" value="F:protein kinase activator activity"/>
    <property type="evidence" value="ECO:0007669"/>
    <property type="project" value="TreeGrafter"/>
</dbReference>
<evidence type="ECO:0000256" key="6">
    <source>
        <dbReference type="ARBA" id="ARBA00022741"/>
    </source>
</evidence>
<dbReference type="InterPro" id="IPR036097">
    <property type="entry name" value="HisK_dim/P_sf"/>
</dbReference>
<dbReference type="SMART" id="SM00387">
    <property type="entry name" value="HATPase_c"/>
    <property type="match status" value="1"/>
</dbReference>
<keyword evidence="4" id="KW-0597">Phosphoprotein</keyword>
<keyword evidence="11" id="KW-1133">Transmembrane helix</keyword>